<reference evidence="2" key="1">
    <citation type="journal article" date="2022" name="Int. J. Mol. Sci.">
        <title>Draft Genome of Tanacetum Coccineum: Genomic Comparison of Closely Related Tanacetum-Family Plants.</title>
        <authorList>
            <person name="Yamashiro T."/>
            <person name="Shiraishi A."/>
            <person name="Nakayama K."/>
            <person name="Satake H."/>
        </authorList>
    </citation>
    <scope>NUCLEOTIDE SEQUENCE</scope>
</reference>
<sequence length="206" mass="23210">MVRTFKTSVGNRSRFFYLTTLGLARFLKETVPQVEPPAEVYCKMTHGLQKVLWESLERKCKQRDVGTRSSMVVSSGFGIYKLVDSKKGISQKDTYAPDSAKANMVEHAGSSSRSNSKGKGKDKKKNDKKGKGKSDILILKLAGFGWWVDMEATVMCVLIRVCFTLLERLTWTERCIWANSALMISKGVDGSCYFEDDITRERARVV</sequence>
<proteinExistence type="predicted"/>
<keyword evidence="3" id="KW-1185">Reference proteome</keyword>
<feature type="compositionally biased region" description="Basic residues" evidence="1">
    <location>
        <begin position="116"/>
        <end position="130"/>
    </location>
</feature>
<protein>
    <submittedName>
        <fullName evidence="2">Uncharacterized protein</fullName>
    </submittedName>
</protein>
<gene>
    <name evidence="2" type="ORF">Tco_1018847</name>
</gene>
<organism evidence="2 3">
    <name type="scientific">Tanacetum coccineum</name>
    <dbReference type="NCBI Taxonomy" id="301880"/>
    <lineage>
        <taxon>Eukaryota</taxon>
        <taxon>Viridiplantae</taxon>
        <taxon>Streptophyta</taxon>
        <taxon>Embryophyta</taxon>
        <taxon>Tracheophyta</taxon>
        <taxon>Spermatophyta</taxon>
        <taxon>Magnoliopsida</taxon>
        <taxon>eudicotyledons</taxon>
        <taxon>Gunneridae</taxon>
        <taxon>Pentapetalae</taxon>
        <taxon>asterids</taxon>
        <taxon>campanulids</taxon>
        <taxon>Asterales</taxon>
        <taxon>Asteraceae</taxon>
        <taxon>Asteroideae</taxon>
        <taxon>Anthemideae</taxon>
        <taxon>Anthemidinae</taxon>
        <taxon>Tanacetum</taxon>
    </lineage>
</organism>
<name>A0ABQ5FVH5_9ASTR</name>
<comment type="caution">
    <text evidence="2">The sequence shown here is derived from an EMBL/GenBank/DDBJ whole genome shotgun (WGS) entry which is preliminary data.</text>
</comment>
<evidence type="ECO:0000313" key="3">
    <source>
        <dbReference type="Proteomes" id="UP001151760"/>
    </source>
</evidence>
<dbReference type="Proteomes" id="UP001151760">
    <property type="component" value="Unassembled WGS sequence"/>
</dbReference>
<evidence type="ECO:0000313" key="2">
    <source>
        <dbReference type="EMBL" id="GJT67367.1"/>
    </source>
</evidence>
<feature type="region of interest" description="Disordered" evidence="1">
    <location>
        <begin position="105"/>
        <end position="130"/>
    </location>
</feature>
<accession>A0ABQ5FVH5</accession>
<reference evidence="2" key="2">
    <citation type="submission" date="2022-01" db="EMBL/GenBank/DDBJ databases">
        <authorList>
            <person name="Yamashiro T."/>
            <person name="Shiraishi A."/>
            <person name="Satake H."/>
            <person name="Nakayama K."/>
        </authorList>
    </citation>
    <scope>NUCLEOTIDE SEQUENCE</scope>
</reference>
<evidence type="ECO:0000256" key="1">
    <source>
        <dbReference type="SAM" id="MobiDB-lite"/>
    </source>
</evidence>
<dbReference type="EMBL" id="BQNB010017801">
    <property type="protein sequence ID" value="GJT67367.1"/>
    <property type="molecule type" value="Genomic_DNA"/>
</dbReference>